<sequence>MHTNNWAVLVCTSRFWFNYRHMANTLSLYRTVKRLGIPDERIILMLADDMACNARNKYPAQVFNNENHMLNLYGDNVEVDYRGYEVTTENFFRVLMGRHESAVPRSKRLLSDEGSHILLYMTGHGGDEFLKFQDSEELQSHDLADAVKQMKEKRRFKELLIMVDTCQAATLFSQLQSPGVLAIGSSKKGENSYSHHLDSDVPVTNFFGSVMETIHTDSAYNVFPMKDSRANNIKILLEQSVDDLIRNVTSSDEKQQSAEPSTICSKVKTLRCGLSLHAAAVKAGMLLDVFVSNHVLNMYAKCGNIRCARRVFDEMPDRNIVTWGAMISGYEQAGKPLLAVELFSQLRLQPNEHVFASAISACAGLLSLRIGEQIHAQSVKCGCSSISYVSNSLVSMYMKCGQSSDALSVFETTSEPTSVSYNALIAGLMEGQQAEKGLEAFKLMCRQGFIPDRFTFVAVFGYCINAEDLITGIAFHCQTIKLKLDSSAFIGNVMMTMYSTFHLIDEAEKIFRDIQEKDAISWNTFITACCHCDAYAKGLSIFSEMLSGVEVSPDDFTYSSALTACAGRAGRLKEAEDYLEKYSHTSDPVVLGCLLSACRLHGDVQLGNRLGKRLLEAQPTTTSPYVLLSNLCASDAMWGSVAEVRKKLKVSGLKKEPGHSLIEVEGIWEKFTVGKFSHSRISEIVNVLNLLGPSVDEECFV</sequence>
<protein>
    <submittedName>
        <fullName evidence="7">Uncharacterized protein</fullName>
    </submittedName>
</protein>
<accession>A0A166AVC9</accession>
<dbReference type="GO" id="GO:0042765">
    <property type="term" value="C:GPI-anchor transamidase complex"/>
    <property type="evidence" value="ECO:0007669"/>
    <property type="project" value="InterPro"/>
</dbReference>
<dbReference type="NCBIfam" id="TIGR00756">
    <property type="entry name" value="PPR"/>
    <property type="match status" value="2"/>
</dbReference>
<dbReference type="Gramene" id="KZN01981">
    <property type="protein sequence ID" value="KZN01981"/>
    <property type="gene ID" value="DCAR_010735"/>
</dbReference>
<dbReference type="OMA" id="AGFGNHG"/>
<dbReference type="InterPro" id="IPR011990">
    <property type="entry name" value="TPR-like_helical_dom_sf"/>
</dbReference>
<dbReference type="PRINTS" id="PR00776">
    <property type="entry name" value="HEMOGLOBNASE"/>
</dbReference>
<dbReference type="GO" id="GO:0003923">
    <property type="term" value="F:GPI-anchor transamidase activity"/>
    <property type="evidence" value="ECO:0007669"/>
    <property type="project" value="InterPro"/>
</dbReference>
<dbReference type="PANTHER" id="PTHR48067">
    <property type="entry name" value="GPI-ANCHOR TRANSAMIDASE"/>
    <property type="match status" value="1"/>
</dbReference>
<dbReference type="FunFam" id="1.25.40.10:FF:000196">
    <property type="entry name" value="Pentatricopeptide repeat-containing protein At4g14850"/>
    <property type="match status" value="1"/>
</dbReference>
<dbReference type="PANTHER" id="PTHR48067:SF1">
    <property type="entry name" value="GPI-ANCHOR TRANSAMIDASE"/>
    <property type="match status" value="1"/>
</dbReference>
<dbReference type="FunFam" id="1.25.40.10:FF:001103">
    <property type="entry name" value="Glycerol-3-phosphate dehydrogenase [NAD(+)]"/>
    <property type="match status" value="1"/>
</dbReference>
<dbReference type="InterPro" id="IPR028361">
    <property type="entry name" value="GPI_transamidase"/>
</dbReference>
<evidence type="ECO:0000256" key="5">
    <source>
        <dbReference type="ARBA" id="ARBA00022737"/>
    </source>
</evidence>
<dbReference type="InterPro" id="IPR046848">
    <property type="entry name" value="E_motif"/>
</dbReference>
<evidence type="ECO:0000313" key="7">
    <source>
        <dbReference type="EMBL" id="KZN01981.1"/>
    </source>
</evidence>
<comment type="similarity">
    <text evidence="2">Belongs to the peptidase C13 family.</text>
</comment>
<dbReference type="AlphaFoldDB" id="A0A166AVC9"/>
<evidence type="ECO:0000256" key="3">
    <source>
        <dbReference type="ARBA" id="ARBA00022502"/>
    </source>
</evidence>
<feature type="repeat" description="PPR" evidence="6">
    <location>
        <begin position="417"/>
        <end position="451"/>
    </location>
</feature>
<dbReference type="Gene3D" id="3.40.50.1460">
    <property type="match status" value="1"/>
</dbReference>
<dbReference type="GO" id="GO:0006506">
    <property type="term" value="P:GPI anchor biosynthetic process"/>
    <property type="evidence" value="ECO:0007669"/>
    <property type="project" value="UniProtKB-KW"/>
</dbReference>
<evidence type="ECO:0000256" key="1">
    <source>
        <dbReference type="ARBA" id="ARBA00004687"/>
    </source>
</evidence>
<dbReference type="PROSITE" id="PS51375">
    <property type="entry name" value="PPR"/>
    <property type="match status" value="3"/>
</dbReference>
<dbReference type="GO" id="GO:0016255">
    <property type="term" value="P:attachment of GPI anchor to protein"/>
    <property type="evidence" value="ECO:0007669"/>
    <property type="project" value="InterPro"/>
</dbReference>
<evidence type="ECO:0000256" key="4">
    <source>
        <dbReference type="ARBA" id="ARBA00022729"/>
    </source>
</evidence>
<reference evidence="7" key="1">
    <citation type="journal article" date="2016" name="Nat. Genet.">
        <title>A high-quality carrot genome assembly provides new insights into carotenoid accumulation and asterid genome evolution.</title>
        <authorList>
            <person name="Iorizzo M."/>
            <person name="Ellison S."/>
            <person name="Senalik D."/>
            <person name="Zeng P."/>
            <person name="Satapoomin P."/>
            <person name="Huang J."/>
            <person name="Bowman M."/>
            <person name="Iovene M."/>
            <person name="Sanseverino W."/>
            <person name="Cavagnaro P."/>
            <person name="Yildiz M."/>
            <person name="Macko-Podgorni A."/>
            <person name="Moranska E."/>
            <person name="Grzebelus E."/>
            <person name="Grzebelus D."/>
            <person name="Ashrafi H."/>
            <person name="Zheng Z."/>
            <person name="Cheng S."/>
            <person name="Spooner D."/>
            <person name="Van Deynze A."/>
            <person name="Simon P."/>
        </authorList>
    </citation>
    <scope>NUCLEOTIDE SEQUENCE [LARGE SCALE GENOMIC DNA]</scope>
    <source>
        <tissue evidence="7">Leaf</tissue>
    </source>
</reference>
<dbReference type="Pfam" id="PF20431">
    <property type="entry name" value="E_motif"/>
    <property type="match status" value="1"/>
</dbReference>
<feature type="repeat" description="PPR" evidence="6">
    <location>
        <begin position="288"/>
        <end position="322"/>
    </location>
</feature>
<dbReference type="Gene3D" id="1.25.40.10">
    <property type="entry name" value="Tetratricopeptide repeat domain"/>
    <property type="match status" value="2"/>
</dbReference>
<gene>
    <name evidence="7" type="ORF">DCAR_010735</name>
</gene>
<keyword evidence="5" id="KW-0677">Repeat</keyword>
<dbReference type="GO" id="GO:0006508">
    <property type="term" value="P:proteolysis"/>
    <property type="evidence" value="ECO:0007669"/>
    <property type="project" value="InterPro"/>
</dbReference>
<proteinExistence type="inferred from homology"/>
<evidence type="ECO:0000256" key="2">
    <source>
        <dbReference type="ARBA" id="ARBA00009941"/>
    </source>
</evidence>
<dbReference type="EMBL" id="LNRQ01000003">
    <property type="protein sequence ID" value="KZN01981.1"/>
    <property type="molecule type" value="Genomic_DNA"/>
</dbReference>
<comment type="caution">
    <text evidence="7">The sequence shown here is derived from an EMBL/GenBank/DDBJ whole genome shotgun (WGS) entry which is preliminary data.</text>
</comment>
<dbReference type="STRING" id="79200.A0A166AVC9"/>
<dbReference type="Pfam" id="PF01650">
    <property type="entry name" value="Peptidase_C13"/>
    <property type="match status" value="1"/>
</dbReference>
<keyword evidence="4" id="KW-0732">Signal</keyword>
<dbReference type="InterPro" id="IPR002885">
    <property type="entry name" value="PPR_rpt"/>
</dbReference>
<dbReference type="Pfam" id="PF01535">
    <property type="entry name" value="PPR"/>
    <property type="match status" value="4"/>
</dbReference>
<keyword evidence="3" id="KW-0337">GPI-anchor biosynthesis</keyword>
<dbReference type="Pfam" id="PF13041">
    <property type="entry name" value="PPR_2"/>
    <property type="match status" value="2"/>
</dbReference>
<comment type="pathway">
    <text evidence="1">Glycolipid biosynthesis; glycosylphosphatidylinositol-anchor biosynthesis.</text>
</comment>
<feature type="repeat" description="PPR" evidence="6">
    <location>
        <begin position="518"/>
        <end position="548"/>
    </location>
</feature>
<evidence type="ECO:0000256" key="6">
    <source>
        <dbReference type="PROSITE-ProRule" id="PRU00708"/>
    </source>
</evidence>
<dbReference type="InterPro" id="IPR001096">
    <property type="entry name" value="Peptidase_C13"/>
</dbReference>
<name>A0A166AVC9_DAUCS</name>
<organism evidence="7">
    <name type="scientific">Daucus carota subsp. sativus</name>
    <name type="common">Carrot</name>
    <dbReference type="NCBI Taxonomy" id="79200"/>
    <lineage>
        <taxon>Eukaryota</taxon>
        <taxon>Viridiplantae</taxon>
        <taxon>Streptophyta</taxon>
        <taxon>Embryophyta</taxon>
        <taxon>Tracheophyta</taxon>
        <taxon>Spermatophyta</taxon>
        <taxon>Magnoliopsida</taxon>
        <taxon>eudicotyledons</taxon>
        <taxon>Gunneridae</taxon>
        <taxon>Pentapetalae</taxon>
        <taxon>asterids</taxon>
        <taxon>campanulids</taxon>
        <taxon>Apiales</taxon>
        <taxon>Apiaceae</taxon>
        <taxon>Apioideae</taxon>
        <taxon>Scandiceae</taxon>
        <taxon>Daucinae</taxon>
        <taxon>Daucus</taxon>
        <taxon>Daucus sect. Daucus</taxon>
    </lineage>
</organism>